<keyword evidence="1" id="KW-0812">Transmembrane</keyword>
<dbReference type="Proteomes" id="UP000054771">
    <property type="component" value="Unassembled WGS sequence"/>
</dbReference>
<accession>A0A0U5G2J3</accession>
<name>A0A0U5G2J3_ASPCI</name>
<reference evidence="3" key="1">
    <citation type="journal article" date="2016" name="Genome Announc.">
        <title>Draft genome sequences of fungus Aspergillus calidoustus.</title>
        <authorList>
            <person name="Horn F."/>
            <person name="Linde J."/>
            <person name="Mattern D.J."/>
            <person name="Walther G."/>
            <person name="Guthke R."/>
            <person name="Scherlach K."/>
            <person name="Martin K."/>
            <person name="Brakhage A.A."/>
            <person name="Petzke L."/>
            <person name="Valiante V."/>
        </authorList>
    </citation>
    <scope>NUCLEOTIDE SEQUENCE [LARGE SCALE GENOMIC DNA]</scope>
    <source>
        <strain evidence="3">SF006504</strain>
    </source>
</reference>
<organism evidence="2 3">
    <name type="scientific">Aspergillus calidoustus</name>
    <dbReference type="NCBI Taxonomy" id="454130"/>
    <lineage>
        <taxon>Eukaryota</taxon>
        <taxon>Fungi</taxon>
        <taxon>Dikarya</taxon>
        <taxon>Ascomycota</taxon>
        <taxon>Pezizomycotina</taxon>
        <taxon>Eurotiomycetes</taxon>
        <taxon>Eurotiomycetidae</taxon>
        <taxon>Eurotiales</taxon>
        <taxon>Aspergillaceae</taxon>
        <taxon>Aspergillus</taxon>
        <taxon>Aspergillus subgen. Nidulantes</taxon>
    </lineage>
</organism>
<keyword evidence="1" id="KW-0472">Membrane</keyword>
<feature type="transmembrane region" description="Helical" evidence="1">
    <location>
        <begin position="283"/>
        <end position="306"/>
    </location>
</feature>
<dbReference type="GO" id="GO:0000139">
    <property type="term" value="C:Golgi membrane"/>
    <property type="evidence" value="ECO:0007669"/>
    <property type="project" value="InterPro"/>
</dbReference>
<evidence type="ECO:0000313" key="2">
    <source>
        <dbReference type="EMBL" id="CEL06097.1"/>
    </source>
</evidence>
<evidence type="ECO:0000313" key="3">
    <source>
        <dbReference type="Proteomes" id="UP000054771"/>
    </source>
</evidence>
<dbReference type="PANTHER" id="PTHR31410">
    <property type="entry name" value="TRANSMEMBRANE PROTEIN 246"/>
    <property type="match status" value="1"/>
</dbReference>
<dbReference type="GO" id="GO:0006506">
    <property type="term" value="P:GPI anchor biosynthetic process"/>
    <property type="evidence" value="ECO:0007669"/>
    <property type="project" value="InterPro"/>
</dbReference>
<sequence>MTLLSRKQRLFLISFTVFYALLFIVYRFRSARDPGSYFFRPEEGYRPSYSIRRIDESLEYLRPYNQSFNDPTHPARNFTSASDDATICVGIVTVKRPLQQNIDTTVASIIDNLSEQERSTLSIHVLFALTSPAEHPDYNQPWLPNVVDRILTYEQLDAPIATIRSLEEKKDVKRKSIIDYQLSLKSCYEDSNAPWIMMLEDDIVAQRGWYNHTLQSLETIKSWRSSGSIKNWLYVRLFYTEKFLGWNSEDWPVYAACSIGVITIVAVMGFIGRRKMRPLQAVLTNSFIAIVCFVCVPLLIVLYFLAGRVTMLPMRPGIHLMNGHGCCSQALVFPRENVPLLLEKMHQARYEHPYAVDSVIERLADATGLDRLVIVPSQMQHIGAASYKENRDRYDLKGPHQVQGAHGVWSMGFEKAFEG</sequence>
<dbReference type="InterPro" id="IPR029675">
    <property type="entry name" value="PGAP4"/>
</dbReference>
<dbReference type="PANTHER" id="PTHR31410:SF1">
    <property type="entry name" value="POST-GPI ATTACHMENT TO PROTEINS FACTOR 4"/>
    <property type="match status" value="1"/>
</dbReference>
<keyword evidence="1" id="KW-1133">Transmembrane helix</keyword>
<keyword evidence="3" id="KW-1185">Reference proteome</keyword>
<dbReference type="GO" id="GO:0016757">
    <property type="term" value="F:glycosyltransferase activity"/>
    <property type="evidence" value="ECO:0007669"/>
    <property type="project" value="InterPro"/>
</dbReference>
<dbReference type="OrthoDB" id="2016523at2759"/>
<dbReference type="AlphaFoldDB" id="A0A0U5G2J3"/>
<dbReference type="EMBL" id="CDMC01000005">
    <property type="protein sequence ID" value="CEL06097.1"/>
    <property type="molecule type" value="Genomic_DNA"/>
</dbReference>
<protein>
    <submittedName>
        <fullName evidence="2">Putative Integral membrane protein (AFU_orthologue AFUA_1G01910)</fullName>
    </submittedName>
</protein>
<dbReference type="OMA" id="FCHFNSA"/>
<gene>
    <name evidence="2" type="ORF">ASPCAL07206</name>
</gene>
<dbReference type="CDD" id="cd22189">
    <property type="entry name" value="PGAP4-like_fungal"/>
    <property type="match status" value="1"/>
</dbReference>
<proteinExistence type="predicted"/>
<feature type="transmembrane region" description="Helical" evidence="1">
    <location>
        <begin position="251"/>
        <end position="271"/>
    </location>
</feature>
<evidence type="ECO:0000256" key="1">
    <source>
        <dbReference type="SAM" id="Phobius"/>
    </source>
</evidence>